<dbReference type="AlphaFoldDB" id="A0A3E1NF03"/>
<protein>
    <recommendedName>
        <fullName evidence="4">Outer membrane lipoprotein carrier protein LolA</fullName>
    </recommendedName>
</protein>
<evidence type="ECO:0000256" key="1">
    <source>
        <dbReference type="SAM" id="SignalP"/>
    </source>
</evidence>
<organism evidence="2 3">
    <name type="scientific">Deminuibacter soli</name>
    <dbReference type="NCBI Taxonomy" id="2291815"/>
    <lineage>
        <taxon>Bacteria</taxon>
        <taxon>Pseudomonadati</taxon>
        <taxon>Bacteroidota</taxon>
        <taxon>Chitinophagia</taxon>
        <taxon>Chitinophagales</taxon>
        <taxon>Chitinophagaceae</taxon>
        <taxon>Deminuibacter</taxon>
    </lineage>
</organism>
<dbReference type="EMBL" id="QTJU01000009">
    <property type="protein sequence ID" value="RFM26550.1"/>
    <property type="molecule type" value="Genomic_DNA"/>
</dbReference>
<gene>
    <name evidence="2" type="ORF">DXN05_19985</name>
</gene>
<evidence type="ECO:0008006" key="4">
    <source>
        <dbReference type="Google" id="ProtNLM"/>
    </source>
</evidence>
<keyword evidence="1" id="KW-0732">Signal</keyword>
<name>A0A3E1NF03_9BACT</name>
<comment type="caution">
    <text evidence="2">The sequence shown here is derived from an EMBL/GenBank/DDBJ whole genome shotgun (WGS) entry which is preliminary data.</text>
</comment>
<dbReference type="Gene3D" id="2.50.20.10">
    <property type="entry name" value="Lipoprotein localisation LolA/LolB/LppX"/>
    <property type="match status" value="1"/>
</dbReference>
<dbReference type="Proteomes" id="UP000261284">
    <property type="component" value="Unassembled WGS sequence"/>
</dbReference>
<evidence type="ECO:0000313" key="3">
    <source>
        <dbReference type="Proteomes" id="UP000261284"/>
    </source>
</evidence>
<proteinExistence type="predicted"/>
<feature type="chain" id="PRO_5017642144" description="Outer membrane lipoprotein carrier protein LolA" evidence="1">
    <location>
        <begin position="18"/>
        <end position="227"/>
    </location>
</feature>
<dbReference type="OrthoDB" id="650247at2"/>
<sequence>MLCLLCCIGFTATAAQAQDVSALVAKVRAKIDQVNDYTAEGRLKTNIAFLKVPVSRIKTYFKKPDKFRLRKEGGISVLPKGGFSVNMQSLILFNDAMAIAAGDGVVDGVKTKIVKLLPNNENSDVILSTLYIDETNLLVKKAVTTTRENGTYDITLTYGQYAAYALPDKVIFAFNTKDYKLPKGVTLEFEDAEKPADASQLKNKKGKVEIVYSSYVINKGIDDAVFK</sequence>
<keyword evidence="3" id="KW-1185">Reference proteome</keyword>
<accession>A0A3E1NF03</accession>
<feature type="signal peptide" evidence="1">
    <location>
        <begin position="1"/>
        <end position="17"/>
    </location>
</feature>
<reference evidence="2 3" key="1">
    <citation type="submission" date="2018-08" db="EMBL/GenBank/DDBJ databases">
        <title>Chitinophagaceae sp. K23C18032701, a novel bacterium isolated from forest soil.</title>
        <authorList>
            <person name="Wang C."/>
        </authorList>
    </citation>
    <scope>NUCLEOTIDE SEQUENCE [LARGE SCALE GENOMIC DNA]</scope>
    <source>
        <strain evidence="2 3">K23C18032701</strain>
    </source>
</reference>
<evidence type="ECO:0000313" key="2">
    <source>
        <dbReference type="EMBL" id="RFM26550.1"/>
    </source>
</evidence>